<sequence>MNKKDSSQEHGSLSDVLAEDNAIDRIALGEHYEDADQLLALLACARAEVDKDIPAPPVMADLLGQDFYTEEFHTQEFQAQSAESDAPVPLTSRRSVGFRRSASTAIAAGGASISAMLIAGGVAAALAVGGLGYVAYTKSQVEETQAPMESMEPSTATNGATDTTASETGGVEESKKPAESDSATPTAESLAKETTGPTAVVKPSETPASTEETKPSETEETNSPSESATESAAETTPENTEFTPTTTVYSGDPSETATAAPAPTTDTTEEWTVTTRPVAVEETVERQEMPVEPQEVPVERQDEIRVEELPGGFPAEVLPVPIMAIEAQPAPTTEVMGSNGF</sequence>
<reference evidence="3 4" key="1">
    <citation type="submission" date="2020-10" db="EMBL/GenBank/DDBJ databases">
        <title>Novel species in genus Corynebacterium.</title>
        <authorList>
            <person name="Zhang G."/>
        </authorList>
    </citation>
    <scope>NUCLEOTIDE SEQUENCE [LARGE SCALE GENOMIC DNA]</scope>
    <source>
        <strain evidence="3 4">DSM 45110</strain>
    </source>
</reference>
<proteinExistence type="predicted"/>
<dbReference type="RefSeq" id="WP_194555818.1">
    <property type="nucleotide sequence ID" value="NZ_JADKMY010000001.1"/>
</dbReference>
<keyword evidence="2" id="KW-0812">Transmembrane</keyword>
<protein>
    <submittedName>
        <fullName evidence="3">Uncharacterized protein</fullName>
    </submittedName>
</protein>
<dbReference type="EMBL" id="JADKMY010000001">
    <property type="protein sequence ID" value="MBF4552953.1"/>
    <property type="molecule type" value="Genomic_DNA"/>
</dbReference>
<evidence type="ECO:0000313" key="4">
    <source>
        <dbReference type="Proteomes" id="UP000635902"/>
    </source>
</evidence>
<keyword evidence="2" id="KW-1133">Transmembrane helix</keyword>
<feature type="compositionally biased region" description="Polar residues" evidence="1">
    <location>
        <begin position="152"/>
        <end position="167"/>
    </location>
</feature>
<accession>A0ABR9ZIY9</accession>
<keyword evidence="4" id="KW-1185">Reference proteome</keyword>
<evidence type="ECO:0000313" key="3">
    <source>
        <dbReference type="EMBL" id="MBF4552953.1"/>
    </source>
</evidence>
<feature type="transmembrane region" description="Helical" evidence="2">
    <location>
        <begin position="103"/>
        <end position="136"/>
    </location>
</feature>
<evidence type="ECO:0000256" key="2">
    <source>
        <dbReference type="SAM" id="Phobius"/>
    </source>
</evidence>
<comment type="caution">
    <text evidence="3">The sequence shown here is derived from an EMBL/GenBank/DDBJ whole genome shotgun (WGS) entry which is preliminary data.</text>
</comment>
<gene>
    <name evidence="3" type="ORF">IRY30_02500</name>
</gene>
<organism evidence="3 4">
    <name type="scientific">Corynebacterium suicordis DSM 45110</name>
    <dbReference type="NCBI Taxonomy" id="1121369"/>
    <lineage>
        <taxon>Bacteria</taxon>
        <taxon>Bacillati</taxon>
        <taxon>Actinomycetota</taxon>
        <taxon>Actinomycetes</taxon>
        <taxon>Mycobacteriales</taxon>
        <taxon>Corynebacteriaceae</taxon>
        <taxon>Corynebacterium</taxon>
    </lineage>
</organism>
<evidence type="ECO:0000256" key="1">
    <source>
        <dbReference type="SAM" id="MobiDB-lite"/>
    </source>
</evidence>
<keyword evidence="2" id="KW-0472">Membrane</keyword>
<feature type="compositionally biased region" description="Low complexity" evidence="1">
    <location>
        <begin position="221"/>
        <end position="277"/>
    </location>
</feature>
<dbReference type="Proteomes" id="UP000635902">
    <property type="component" value="Unassembled WGS sequence"/>
</dbReference>
<name>A0ABR9ZIY9_9CORY</name>
<feature type="region of interest" description="Disordered" evidence="1">
    <location>
        <begin position="144"/>
        <end position="301"/>
    </location>
</feature>